<dbReference type="OrthoDB" id="419598at2759"/>
<name>A0A9W4P8H3_9EURO</name>
<sequence>MYLDRCVEPKQVKLLAPEVLHDPIDPTDIGRVAGAILVNPRQYASGYQATMTSGKDVIYLTGPALLSQTEQWEIINRELAAAGKSPVKVNHITVEQYLKSLAALHLPDAMANSLAKSVVDTGALYAEDLGKQRANVGLLTGRKATSFEDFVKREISTYFQ</sequence>
<evidence type="ECO:0000313" key="2">
    <source>
        <dbReference type="Proteomes" id="UP001154252"/>
    </source>
</evidence>
<dbReference type="AlphaFoldDB" id="A0A9W4P8H3"/>
<dbReference type="Gene3D" id="3.40.50.720">
    <property type="entry name" value="NAD(P)-binding Rossmann-like Domain"/>
    <property type="match status" value="1"/>
</dbReference>
<organism evidence="1 2">
    <name type="scientific">Penicillium egyptiacum</name>
    <dbReference type="NCBI Taxonomy" id="1303716"/>
    <lineage>
        <taxon>Eukaryota</taxon>
        <taxon>Fungi</taxon>
        <taxon>Dikarya</taxon>
        <taxon>Ascomycota</taxon>
        <taxon>Pezizomycotina</taxon>
        <taxon>Eurotiomycetes</taxon>
        <taxon>Eurotiomycetidae</taxon>
        <taxon>Eurotiales</taxon>
        <taxon>Aspergillaceae</taxon>
        <taxon>Penicillium</taxon>
    </lineage>
</organism>
<comment type="caution">
    <text evidence="1">The sequence shown here is derived from an EMBL/GenBank/DDBJ whole genome shotgun (WGS) entry which is preliminary data.</text>
</comment>
<evidence type="ECO:0008006" key="3">
    <source>
        <dbReference type="Google" id="ProtNLM"/>
    </source>
</evidence>
<protein>
    <recommendedName>
        <fullName evidence="3">NmrA-like domain-containing protein</fullName>
    </recommendedName>
</protein>
<proteinExistence type="predicted"/>
<accession>A0A9W4P8H3</accession>
<dbReference type="EMBL" id="CAJVRC010000892">
    <property type="protein sequence ID" value="CAG8908391.1"/>
    <property type="molecule type" value="Genomic_DNA"/>
</dbReference>
<reference evidence="1" key="1">
    <citation type="submission" date="2021-07" db="EMBL/GenBank/DDBJ databases">
        <authorList>
            <person name="Branca A.L. A."/>
        </authorList>
    </citation>
    <scope>NUCLEOTIDE SEQUENCE</scope>
</reference>
<gene>
    <name evidence="1" type="ORF">PEGY_LOCUS9166</name>
</gene>
<keyword evidence="2" id="KW-1185">Reference proteome</keyword>
<dbReference type="Proteomes" id="UP001154252">
    <property type="component" value="Unassembled WGS sequence"/>
</dbReference>
<evidence type="ECO:0000313" key="1">
    <source>
        <dbReference type="EMBL" id="CAG8908391.1"/>
    </source>
</evidence>